<organism evidence="1 2">
    <name type="scientific">Ramazzottius varieornatus</name>
    <name type="common">Water bear</name>
    <name type="synonym">Tardigrade</name>
    <dbReference type="NCBI Taxonomy" id="947166"/>
    <lineage>
        <taxon>Eukaryota</taxon>
        <taxon>Metazoa</taxon>
        <taxon>Ecdysozoa</taxon>
        <taxon>Tardigrada</taxon>
        <taxon>Eutardigrada</taxon>
        <taxon>Parachela</taxon>
        <taxon>Hypsibioidea</taxon>
        <taxon>Ramazzottiidae</taxon>
        <taxon>Ramazzottius</taxon>
    </lineage>
</organism>
<dbReference type="EMBL" id="BDGG01000002">
    <property type="protein sequence ID" value="GAU93948.1"/>
    <property type="molecule type" value="Genomic_DNA"/>
</dbReference>
<accession>A0A1D1V606</accession>
<proteinExistence type="predicted"/>
<name>A0A1D1V606_RAMVA</name>
<evidence type="ECO:0000313" key="1">
    <source>
        <dbReference type="EMBL" id="GAU93948.1"/>
    </source>
</evidence>
<sequence>MALLENFKVGSSVFGICESLAQYFACGEGTSRFGSQHRDDIPLAEHIFSVDGLHFEFGCHVHVVVLLQPLRQGHSHCRYLEQQRARVLSKILFATCRREIRERITDQPENDEDIQNIVPALRPTDRAGQAARFR</sequence>
<protein>
    <submittedName>
        <fullName evidence="1">Uncharacterized protein</fullName>
    </submittedName>
</protein>
<reference evidence="1 2" key="1">
    <citation type="journal article" date="2016" name="Nat. Commun.">
        <title>Extremotolerant tardigrade genome and improved radiotolerance of human cultured cells by tardigrade-unique protein.</title>
        <authorList>
            <person name="Hashimoto T."/>
            <person name="Horikawa D.D."/>
            <person name="Saito Y."/>
            <person name="Kuwahara H."/>
            <person name="Kozuka-Hata H."/>
            <person name="Shin-I T."/>
            <person name="Minakuchi Y."/>
            <person name="Ohishi K."/>
            <person name="Motoyama A."/>
            <person name="Aizu T."/>
            <person name="Enomoto A."/>
            <person name="Kondo K."/>
            <person name="Tanaka S."/>
            <person name="Hara Y."/>
            <person name="Koshikawa S."/>
            <person name="Sagara H."/>
            <person name="Miura T."/>
            <person name="Yokobori S."/>
            <person name="Miyagawa K."/>
            <person name="Suzuki Y."/>
            <person name="Kubo T."/>
            <person name="Oyama M."/>
            <person name="Kohara Y."/>
            <person name="Fujiyama A."/>
            <person name="Arakawa K."/>
            <person name="Katayama T."/>
            <person name="Toyoda A."/>
            <person name="Kunieda T."/>
        </authorList>
    </citation>
    <scope>NUCLEOTIDE SEQUENCE [LARGE SCALE GENOMIC DNA]</scope>
    <source>
        <strain evidence="1 2">YOKOZUNA-1</strain>
    </source>
</reference>
<dbReference type="AlphaFoldDB" id="A0A1D1V606"/>
<comment type="caution">
    <text evidence="1">The sequence shown here is derived from an EMBL/GenBank/DDBJ whole genome shotgun (WGS) entry which is preliminary data.</text>
</comment>
<evidence type="ECO:0000313" key="2">
    <source>
        <dbReference type="Proteomes" id="UP000186922"/>
    </source>
</evidence>
<dbReference type="Proteomes" id="UP000186922">
    <property type="component" value="Unassembled WGS sequence"/>
</dbReference>
<keyword evidence="2" id="KW-1185">Reference proteome</keyword>
<gene>
    <name evidence="1" type="primary">RvY_05800</name>
    <name evidence="1" type="synonym">RvY_05800.2</name>
    <name evidence="1" type="ORF">RvY_05800-2</name>
</gene>